<reference evidence="1" key="1">
    <citation type="submission" date="2020-09" db="EMBL/GenBank/DDBJ databases">
        <authorList>
            <person name="Kim M.K."/>
        </authorList>
    </citation>
    <scope>NUCLEOTIDE SEQUENCE</scope>
    <source>
        <strain evidence="1">BT704</strain>
    </source>
</reference>
<evidence type="ECO:0000313" key="2">
    <source>
        <dbReference type="Proteomes" id="UP000653797"/>
    </source>
</evidence>
<evidence type="ECO:0000313" key="1">
    <source>
        <dbReference type="EMBL" id="MBD2755426.1"/>
    </source>
</evidence>
<dbReference type="AlphaFoldDB" id="A0A927GF71"/>
<sequence>MVEVFKTNVQEVAISTMLIQKLLDRFKADKISFDLEDCDKVLRVEGDNFSPDEIIESVNSFGYNCEILAY</sequence>
<organism evidence="1 2">
    <name type="scientific">Spirosoma validum</name>
    <dbReference type="NCBI Taxonomy" id="2771355"/>
    <lineage>
        <taxon>Bacteria</taxon>
        <taxon>Pseudomonadati</taxon>
        <taxon>Bacteroidota</taxon>
        <taxon>Cytophagia</taxon>
        <taxon>Cytophagales</taxon>
        <taxon>Cytophagaceae</taxon>
        <taxon>Spirosoma</taxon>
    </lineage>
</organism>
<evidence type="ECO:0008006" key="3">
    <source>
        <dbReference type="Google" id="ProtNLM"/>
    </source>
</evidence>
<proteinExistence type="predicted"/>
<gene>
    <name evidence="1" type="ORF">IC230_21165</name>
</gene>
<name>A0A927GF71_9BACT</name>
<protein>
    <recommendedName>
        <fullName evidence="3">HMA domain-containing protein</fullName>
    </recommendedName>
</protein>
<dbReference type="EMBL" id="JACXAA010000008">
    <property type="protein sequence ID" value="MBD2755426.1"/>
    <property type="molecule type" value="Genomic_DNA"/>
</dbReference>
<dbReference type="Proteomes" id="UP000653797">
    <property type="component" value="Unassembled WGS sequence"/>
</dbReference>
<keyword evidence="2" id="KW-1185">Reference proteome</keyword>
<accession>A0A927GF71</accession>
<comment type="caution">
    <text evidence="1">The sequence shown here is derived from an EMBL/GenBank/DDBJ whole genome shotgun (WGS) entry which is preliminary data.</text>
</comment>